<comment type="caution">
    <text evidence="2">The sequence shown here is derived from an EMBL/GenBank/DDBJ whole genome shotgun (WGS) entry which is preliminary data.</text>
</comment>
<dbReference type="GO" id="GO:0007018">
    <property type="term" value="P:microtubule-based movement"/>
    <property type="evidence" value="ECO:0007669"/>
    <property type="project" value="TreeGrafter"/>
</dbReference>
<evidence type="ECO:0000313" key="2">
    <source>
        <dbReference type="EMBL" id="RXN20496.1"/>
    </source>
</evidence>
<evidence type="ECO:0000313" key="3">
    <source>
        <dbReference type="Proteomes" id="UP000290572"/>
    </source>
</evidence>
<dbReference type="CDD" id="cd21451">
    <property type="entry name" value="DLC-like_TCTEX1D"/>
    <property type="match status" value="1"/>
</dbReference>
<dbReference type="InterPro" id="IPR038586">
    <property type="entry name" value="Tctex-1-like_sf"/>
</dbReference>
<dbReference type="Pfam" id="PF03645">
    <property type="entry name" value="Tctex-1"/>
    <property type="match status" value="1"/>
</dbReference>
<keyword evidence="3" id="KW-1185">Reference proteome</keyword>
<dbReference type="InterPro" id="IPR005334">
    <property type="entry name" value="Tctex-1-like"/>
</dbReference>
<reference evidence="2 3" key="1">
    <citation type="submission" date="2018-03" db="EMBL/GenBank/DDBJ databases">
        <title>Draft genome sequence of Rohu Carp (Labeo rohita).</title>
        <authorList>
            <person name="Das P."/>
            <person name="Kushwaha B."/>
            <person name="Joshi C.G."/>
            <person name="Kumar D."/>
            <person name="Nagpure N.S."/>
            <person name="Sahoo L."/>
            <person name="Das S.P."/>
            <person name="Bit A."/>
            <person name="Patnaik S."/>
            <person name="Meher P.K."/>
            <person name="Jayasankar P."/>
            <person name="Koringa P.G."/>
            <person name="Patel N.V."/>
            <person name="Hinsu A.T."/>
            <person name="Kumar R."/>
            <person name="Pandey M."/>
            <person name="Agarwal S."/>
            <person name="Srivastava S."/>
            <person name="Singh M."/>
            <person name="Iquebal M.A."/>
            <person name="Jaiswal S."/>
            <person name="Angadi U.B."/>
            <person name="Kumar N."/>
            <person name="Raza M."/>
            <person name="Shah T.M."/>
            <person name="Rai A."/>
            <person name="Jena J.K."/>
        </authorList>
    </citation>
    <scope>NUCLEOTIDE SEQUENCE [LARGE SCALE GENOMIC DNA]</scope>
    <source>
        <strain evidence="2">DASCIFA01</strain>
        <tissue evidence="2">Testis</tissue>
    </source>
</reference>
<sequence>MIVTIAIIYLHKKGEKHWKGHQEKSKTTIRWKIPKEDPQRKSSTSLQIPIPRRCTSTWTTKTEPRGQRFPSNRDEELIHYQTIPERRFSTERACEIIKQIVDKRLEAVEYSCSCSVISKELSDSIKTAVKKLLYDRYKLVCYVAIGQLKDSVVNCSSRAIWSPTSDTFTEYIYKNRSLFAVCILFAVYKE</sequence>
<gene>
    <name evidence="2" type="ORF">ROHU_025014</name>
</gene>
<name>A0A498MPC9_LABRO</name>
<dbReference type="GO" id="GO:0005737">
    <property type="term" value="C:cytoplasm"/>
    <property type="evidence" value="ECO:0007669"/>
    <property type="project" value="TreeGrafter"/>
</dbReference>
<comment type="similarity">
    <text evidence="1">Belongs to the dynein light chain Tctex-type family.</text>
</comment>
<organism evidence="2 3">
    <name type="scientific">Labeo rohita</name>
    <name type="common">Indian major carp</name>
    <name type="synonym">Cyprinus rohita</name>
    <dbReference type="NCBI Taxonomy" id="84645"/>
    <lineage>
        <taxon>Eukaryota</taxon>
        <taxon>Metazoa</taxon>
        <taxon>Chordata</taxon>
        <taxon>Craniata</taxon>
        <taxon>Vertebrata</taxon>
        <taxon>Euteleostomi</taxon>
        <taxon>Actinopterygii</taxon>
        <taxon>Neopterygii</taxon>
        <taxon>Teleostei</taxon>
        <taxon>Ostariophysi</taxon>
        <taxon>Cypriniformes</taxon>
        <taxon>Cyprinidae</taxon>
        <taxon>Labeoninae</taxon>
        <taxon>Labeonini</taxon>
        <taxon>Labeo</taxon>
    </lineage>
</organism>
<accession>A0A498MPC9</accession>
<dbReference type="GO" id="GO:0005868">
    <property type="term" value="C:cytoplasmic dynein complex"/>
    <property type="evidence" value="ECO:0007669"/>
    <property type="project" value="TreeGrafter"/>
</dbReference>
<dbReference type="EMBL" id="QBIY01012644">
    <property type="protein sequence ID" value="RXN20496.1"/>
    <property type="molecule type" value="Genomic_DNA"/>
</dbReference>
<dbReference type="Gene3D" id="3.30.1140.40">
    <property type="entry name" value="Tctex-1"/>
    <property type="match status" value="1"/>
</dbReference>
<dbReference type="AlphaFoldDB" id="A0A498MPC9"/>
<evidence type="ECO:0000256" key="1">
    <source>
        <dbReference type="ARBA" id="ARBA00005361"/>
    </source>
</evidence>
<dbReference type="PANTHER" id="PTHR21255">
    <property type="entry name" value="T-COMPLEX-ASSOCIATED-TESTIS-EXPRESSED 1/ DYNEIN LIGHT CHAIN"/>
    <property type="match status" value="1"/>
</dbReference>
<dbReference type="GO" id="GO:0045505">
    <property type="term" value="F:dynein intermediate chain binding"/>
    <property type="evidence" value="ECO:0007669"/>
    <property type="project" value="TreeGrafter"/>
</dbReference>
<proteinExistence type="inferred from homology"/>
<dbReference type="PANTHER" id="PTHR21255:SF65">
    <property type="entry name" value="TCTEX1 DOMAIN-CONTAINING PROTEIN 2"/>
    <property type="match status" value="1"/>
</dbReference>
<dbReference type="STRING" id="84645.A0A498MPC9"/>
<protein>
    <submittedName>
        <fullName evidence="2">Tctex1 domain-containing 1-A-like protein</fullName>
    </submittedName>
</protein>
<dbReference type="Proteomes" id="UP000290572">
    <property type="component" value="Unassembled WGS sequence"/>
</dbReference>